<evidence type="ECO:0000313" key="15">
    <source>
        <dbReference type="EMBL" id="QXL89132.1"/>
    </source>
</evidence>
<keyword evidence="4 15" id="KW-0645">Protease</keyword>
<evidence type="ECO:0000313" key="14">
    <source>
        <dbReference type="EMBL" id="MBY4892382.1"/>
    </source>
</evidence>
<dbReference type="Pfam" id="PF02163">
    <property type="entry name" value="Peptidase_M50"/>
    <property type="match status" value="1"/>
</dbReference>
<evidence type="ECO:0000256" key="9">
    <source>
        <dbReference type="ARBA" id="ARBA00022989"/>
    </source>
</evidence>
<keyword evidence="10" id="KW-0482">Metalloprotease</keyword>
<dbReference type="EMBL" id="JAIMBW010000001">
    <property type="protein sequence ID" value="MBY4892382.1"/>
    <property type="molecule type" value="Genomic_DNA"/>
</dbReference>
<dbReference type="InterPro" id="IPR008915">
    <property type="entry name" value="Peptidase_M50"/>
</dbReference>
<dbReference type="GO" id="GO:0016020">
    <property type="term" value="C:membrane"/>
    <property type="evidence" value="ECO:0007669"/>
    <property type="project" value="UniProtKB-SubCell"/>
</dbReference>
<evidence type="ECO:0000256" key="2">
    <source>
        <dbReference type="ARBA" id="ARBA00004141"/>
    </source>
</evidence>
<comment type="similarity">
    <text evidence="3">Belongs to the peptidase M50B family.</text>
</comment>
<evidence type="ECO:0000256" key="4">
    <source>
        <dbReference type="ARBA" id="ARBA00022670"/>
    </source>
</evidence>
<evidence type="ECO:0000256" key="6">
    <source>
        <dbReference type="ARBA" id="ARBA00022723"/>
    </source>
</evidence>
<dbReference type="GO" id="GO:0006508">
    <property type="term" value="P:proteolysis"/>
    <property type="evidence" value="ECO:0007669"/>
    <property type="project" value="UniProtKB-KW"/>
</dbReference>
<dbReference type="GO" id="GO:0008237">
    <property type="term" value="F:metallopeptidase activity"/>
    <property type="evidence" value="ECO:0007669"/>
    <property type="project" value="UniProtKB-KW"/>
</dbReference>
<comment type="subcellular location">
    <subcellularLocation>
        <location evidence="2">Membrane</location>
        <topology evidence="2">Multi-pass membrane protein</topology>
    </subcellularLocation>
</comment>
<feature type="transmembrane region" description="Helical" evidence="12">
    <location>
        <begin position="189"/>
        <end position="219"/>
    </location>
</feature>
<comment type="cofactor">
    <cofactor evidence="1">
        <name>Zn(2+)</name>
        <dbReference type="ChEBI" id="CHEBI:29105"/>
    </cofactor>
</comment>
<dbReference type="PANTHER" id="PTHR39188">
    <property type="entry name" value="MEMBRANE-ASSOCIATED ZINC METALLOPROTEASE M50B"/>
    <property type="match status" value="1"/>
</dbReference>
<name>A0A975TXT0_9RHOB</name>
<dbReference type="PANTHER" id="PTHR39188:SF3">
    <property type="entry name" value="STAGE IV SPORULATION PROTEIN FB"/>
    <property type="match status" value="1"/>
</dbReference>
<keyword evidence="8" id="KW-0862">Zinc</keyword>
<keyword evidence="11 12" id="KW-0472">Membrane</keyword>
<keyword evidence="16" id="KW-1185">Reference proteome</keyword>
<proteinExistence type="inferred from homology"/>
<dbReference type="RefSeq" id="WP_257892179.1">
    <property type="nucleotide sequence ID" value="NZ_JAIMBW010000001.1"/>
</dbReference>
<evidence type="ECO:0000256" key="7">
    <source>
        <dbReference type="ARBA" id="ARBA00022801"/>
    </source>
</evidence>
<evidence type="ECO:0000256" key="11">
    <source>
        <dbReference type="ARBA" id="ARBA00023136"/>
    </source>
</evidence>
<evidence type="ECO:0000256" key="8">
    <source>
        <dbReference type="ARBA" id="ARBA00022833"/>
    </source>
</evidence>
<reference evidence="15 16" key="1">
    <citation type="submission" date="2021-07" db="EMBL/GenBank/DDBJ databases">
        <title>Karlodiniumbacter phycospheric gen. nov., sp. nov., a phycosphere bacterium isolated from karlodinium veneficum.</title>
        <authorList>
            <person name="Peng Y."/>
            <person name="Jiang L."/>
            <person name="Lee J."/>
        </authorList>
    </citation>
    <scope>NUCLEOTIDE SEQUENCE</scope>
    <source>
        <strain evidence="15 16">N5</strain>
    </source>
</reference>
<dbReference type="EMBL" id="CP078073">
    <property type="protein sequence ID" value="QXL89132.1"/>
    <property type="molecule type" value="Genomic_DNA"/>
</dbReference>
<evidence type="ECO:0000256" key="5">
    <source>
        <dbReference type="ARBA" id="ARBA00022692"/>
    </source>
</evidence>
<evidence type="ECO:0000256" key="10">
    <source>
        <dbReference type="ARBA" id="ARBA00023049"/>
    </source>
</evidence>
<dbReference type="GO" id="GO:0046872">
    <property type="term" value="F:metal ion binding"/>
    <property type="evidence" value="ECO:0007669"/>
    <property type="project" value="UniProtKB-KW"/>
</dbReference>
<keyword evidence="7" id="KW-0378">Hydrolase</keyword>
<accession>A0A975TXT0</accession>
<feature type="domain" description="Peptidase M50" evidence="13">
    <location>
        <begin position="46"/>
        <end position="199"/>
    </location>
</feature>
<evidence type="ECO:0000256" key="3">
    <source>
        <dbReference type="ARBA" id="ARBA00007931"/>
    </source>
</evidence>
<feature type="transmembrane region" description="Helical" evidence="12">
    <location>
        <begin position="42"/>
        <end position="63"/>
    </location>
</feature>
<evidence type="ECO:0000259" key="13">
    <source>
        <dbReference type="Pfam" id="PF02163"/>
    </source>
</evidence>
<feature type="transmembrane region" description="Helical" evidence="12">
    <location>
        <begin position="96"/>
        <end position="118"/>
    </location>
</feature>
<protein>
    <submittedName>
        <fullName evidence="15">Site-2 protease family protein</fullName>
    </submittedName>
</protein>
<dbReference type="AlphaFoldDB" id="A0A975TXT0"/>
<sequence>MGNSIVFTLRGPWRVPIQFDASLLVLAVLFAMLYIDRGIGTAAIAFAMIVLAILMHELGHAAACVAQNVPVRRVVLFGGGGFCEHDARVTPYQTEFIAIAGPLVNLALWAVASLILPLTITPSEPVLINGTWLTPPQGQSEITRQLTLFARLNLFLTLFNLVPVLPLDGGRLLHSWLHRFFRGITATKIAGGVGVVLAVAWVPLMFAAFFTFGVVLLYFPNIMLHWRMLRSGQG</sequence>
<keyword evidence="5 12" id="KW-0812">Transmembrane</keyword>
<organism evidence="15">
    <name type="scientific">Gymnodinialimonas phycosphaerae</name>
    <dbReference type="NCBI Taxonomy" id="2841589"/>
    <lineage>
        <taxon>Bacteria</taxon>
        <taxon>Pseudomonadati</taxon>
        <taxon>Pseudomonadota</taxon>
        <taxon>Alphaproteobacteria</taxon>
        <taxon>Rhodobacterales</taxon>
        <taxon>Paracoccaceae</taxon>
        <taxon>Gymnodinialimonas</taxon>
    </lineage>
</organism>
<evidence type="ECO:0000256" key="1">
    <source>
        <dbReference type="ARBA" id="ARBA00001947"/>
    </source>
</evidence>
<evidence type="ECO:0000313" key="16">
    <source>
        <dbReference type="Proteomes" id="UP000693972"/>
    </source>
</evidence>
<keyword evidence="9 12" id="KW-1133">Transmembrane helix</keyword>
<keyword evidence="6" id="KW-0479">Metal-binding</keyword>
<gene>
    <name evidence="14" type="ORF">KUL25_06365</name>
    <name evidence="15" type="ORF">KUL25_06370</name>
</gene>
<feature type="transmembrane region" description="Helical" evidence="12">
    <location>
        <begin position="15"/>
        <end position="35"/>
    </location>
</feature>
<dbReference type="Proteomes" id="UP000693972">
    <property type="component" value="Unassembled WGS sequence"/>
</dbReference>
<evidence type="ECO:0000256" key="12">
    <source>
        <dbReference type="SAM" id="Phobius"/>
    </source>
</evidence>